<dbReference type="RefSeq" id="WP_155453003.1">
    <property type="nucleotide sequence ID" value="NZ_WNKX01000003.1"/>
</dbReference>
<dbReference type="EMBL" id="WNKX01000003">
    <property type="protein sequence ID" value="MTW10060.1"/>
    <property type="molecule type" value="Genomic_DNA"/>
</dbReference>
<dbReference type="OrthoDB" id="8910700at2"/>
<dbReference type="AlphaFoldDB" id="A0A6L6QCY0"/>
<gene>
    <name evidence="1" type="ORF">GM658_05550</name>
</gene>
<name>A0A6L6QCY0_9BURK</name>
<organism evidence="1 2">
    <name type="scientific">Massilia eburnea</name>
    <dbReference type="NCBI Taxonomy" id="1776165"/>
    <lineage>
        <taxon>Bacteria</taxon>
        <taxon>Pseudomonadati</taxon>
        <taxon>Pseudomonadota</taxon>
        <taxon>Betaproteobacteria</taxon>
        <taxon>Burkholderiales</taxon>
        <taxon>Oxalobacteraceae</taxon>
        <taxon>Telluria group</taxon>
        <taxon>Massilia</taxon>
    </lineage>
</organism>
<protein>
    <submittedName>
        <fullName evidence="1">Uncharacterized protein</fullName>
    </submittedName>
</protein>
<comment type="caution">
    <text evidence="1">The sequence shown here is derived from an EMBL/GenBank/DDBJ whole genome shotgun (WGS) entry which is preliminary data.</text>
</comment>
<sequence>MRQHSTSWFQGWKILLRCAEFRCQDGSLRFASTAILKHMPPTVSCNSLQWPDKMRRSIVFPEDAFGSREEANTDAMSKARRQILAMNGSTDCSGRKIMHNAPSTGECEESDESLAARFEISFDGKRYAFRQHHYDVFLDALRYATAEHAKAGFLRDDTFVPNWMAAYHPTDDDEGVMRLHGIAYVEGHFLYGGYRYGQLCDAVAFAAEHPNL</sequence>
<reference evidence="1 2" key="1">
    <citation type="submission" date="2019-11" db="EMBL/GenBank/DDBJ databases">
        <title>Type strains purchased from KCTC, JCM and DSMZ.</title>
        <authorList>
            <person name="Lu H."/>
        </authorList>
    </citation>
    <scope>NUCLEOTIDE SEQUENCE [LARGE SCALE GENOMIC DNA]</scope>
    <source>
        <strain evidence="1 2">JCM 31587</strain>
    </source>
</reference>
<keyword evidence="2" id="KW-1185">Reference proteome</keyword>
<evidence type="ECO:0000313" key="1">
    <source>
        <dbReference type="EMBL" id="MTW10060.1"/>
    </source>
</evidence>
<proteinExistence type="predicted"/>
<evidence type="ECO:0000313" key="2">
    <source>
        <dbReference type="Proteomes" id="UP000472320"/>
    </source>
</evidence>
<dbReference type="Proteomes" id="UP000472320">
    <property type="component" value="Unassembled WGS sequence"/>
</dbReference>
<accession>A0A6L6QCY0</accession>